<dbReference type="EMBL" id="QMEY01000002">
    <property type="protein sequence ID" value="RBQ20671.1"/>
    <property type="molecule type" value="Genomic_DNA"/>
</dbReference>
<dbReference type="OrthoDB" id="3522610at2"/>
<gene>
    <name evidence="1" type="ORF">DP939_06190</name>
</gene>
<evidence type="ECO:0000313" key="1">
    <source>
        <dbReference type="EMBL" id="RBQ20671.1"/>
    </source>
</evidence>
<comment type="caution">
    <text evidence="1">The sequence shown here is derived from an EMBL/GenBank/DDBJ whole genome shotgun (WGS) entry which is preliminary data.</text>
</comment>
<dbReference type="RefSeq" id="WP_113979630.1">
    <property type="nucleotide sequence ID" value="NZ_QMEY01000002.1"/>
</dbReference>
<reference evidence="1 2" key="1">
    <citation type="submission" date="2018-06" db="EMBL/GenBank/DDBJ databases">
        <title>Sphaerisporangium craniellae sp. nov., isolated from a marine sponge in the South China Sea.</title>
        <authorList>
            <person name="Li L."/>
        </authorList>
    </citation>
    <scope>NUCLEOTIDE SEQUENCE [LARGE SCALE GENOMIC DNA]</scope>
    <source>
        <strain evidence="1 2">LHW63015</strain>
    </source>
</reference>
<dbReference type="AlphaFoldDB" id="A0A366M398"/>
<dbReference type="Proteomes" id="UP000253303">
    <property type="component" value="Unassembled WGS sequence"/>
</dbReference>
<sequence length="259" mass="27960">MTEHYERLGRLVTDATAQIDGKSPWLVVGAVPIQPTPVELVPASGDELRRWLRQHVADWPAPIPIASEQPETYADKLTFIPSRSPGRPATTYYCELHADGSALGALQLGTLRDSPTDDSEVWVLGEGAIAWITIALLRLTAAFAHRTMVLGEAAAEATITPGAGAAMEVWNHAGSTYGPAGDHRLSEAVSTRRTIDLARCLSPHLTMTARPLVLGLLHRFGLSGSRHIDPSGVLQRRHFTGFDEKIRAWADAIGAPSEP</sequence>
<accession>A0A366M398</accession>
<organism evidence="1 2">
    <name type="scientific">Spongiactinospora rosea</name>
    <dbReference type="NCBI Taxonomy" id="2248750"/>
    <lineage>
        <taxon>Bacteria</taxon>
        <taxon>Bacillati</taxon>
        <taxon>Actinomycetota</taxon>
        <taxon>Actinomycetes</taxon>
        <taxon>Streptosporangiales</taxon>
        <taxon>Streptosporangiaceae</taxon>
        <taxon>Spongiactinospora</taxon>
    </lineage>
</organism>
<proteinExistence type="predicted"/>
<keyword evidence="2" id="KW-1185">Reference proteome</keyword>
<protein>
    <submittedName>
        <fullName evidence="1">Uncharacterized protein</fullName>
    </submittedName>
</protein>
<evidence type="ECO:0000313" key="2">
    <source>
        <dbReference type="Proteomes" id="UP000253303"/>
    </source>
</evidence>
<name>A0A366M398_9ACTN</name>